<evidence type="ECO:0000313" key="2">
    <source>
        <dbReference type="EMBL" id="KAF9026898.1"/>
    </source>
</evidence>
<dbReference type="Proteomes" id="UP000772434">
    <property type="component" value="Unassembled WGS sequence"/>
</dbReference>
<sequence length="214" mass="23411">MFFCIQMYKKARPMPDIDAPQNDEPASMMSYYYAGLDAYGHDTRTFAPHVDTPTAVFHMPFLISLRSMVSLSTNPTFSRVLLGLGILELIIETPFQEVGPLYEDPGESLLQVILEKLDRIQDIHLISQIQKLIDYRARLSSSGHGATGVERIVFPNGASSISHGGSAKEGGPSSVAHIAMINVFRTMLRKPDCAAAPVEEGDSPPDDTAEAEKS</sequence>
<reference evidence="2" key="1">
    <citation type="submission" date="2020-11" db="EMBL/GenBank/DDBJ databases">
        <authorList>
            <consortium name="DOE Joint Genome Institute"/>
            <person name="Ahrendt S."/>
            <person name="Riley R."/>
            <person name="Andreopoulos W."/>
            <person name="Labutti K."/>
            <person name="Pangilinan J."/>
            <person name="Ruiz-Duenas F.J."/>
            <person name="Barrasa J.M."/>
            <person name="Sanchez-Garcia M."/>
            <person name="Camarero S."/>
            <person name="Miyauchi S."/>
            <person name="Serrano A."/>
            <person name="Linde D."/>
            <person name="Babiker R."/>
            <person name="Drula E."/>
            <person name="Ayuso-Fernandez I."/>
            <person name="Pacheco R."/>
            <person name="Padilla G."/>
            <person name="Ferreira P."/>
            <person name="Barriuso J."/>
            <person name="Kellner H."/>
            <person name="Castanera R."/>
            <person name="Alfaro M."/>
            <person name="Ramirez L."/>
            <person name="Pisabarro A.G."/>
            <person name="Kuo A."/>
            <person name="Tritt A."/>
            <person name="Lipzen A."/>
            <person name="He G."/>
            <person name="Yan M."/>
            <person name="Ng V."/>
            <person name="Cullen D."/>
            <person name="Martin F."/>
            <person name="Rosso M.-N."/>
            <person name="Henrissat B."/>
            <person name="Hibbett D."/>
            <person name="Martinez A.T."/>
            <person name="Grigoriev I.V."/>
        </authorList>
    </citation>
    <scope>NUCLEOTIDE SEQUENCE</scope>
    <source>
        <strain evidence="2">AH 40177</strain>
    </source>
</reference>
<organism evidence="2 3">
    <name type="scientific">Rhodocollybia butyracea</name>
    <dbReference type="NCBI Taxonomy" id="206335"/>
    <lineage>
        <taxon>Eukaryota</taxon>
        <taxon>Fungi</taxon>
        <taxon>Dikarya</taxon>
        <taxon>Basidiomycota</taxon>
        <taxon>Agaricomycotina</taxon>
        <taxon>Agaricomycetes</taxon>
        <taxon>Agaricomycetidae</taxon>
        <taxon>Agaricales</taxon>
        <taxon>Marasmiineae</taxon>
        <taxon>Omphalotaceae</taxon>
        <taxon>Rhodocollybia</taxon>
    </lineage>
</organism>
<gene>
    <name evidence="2" type="ORF">BDP27DRAFT_948846</name>
</gene>
<keyword evidence="3" id="KW-1185">Reference proteome</keyword>
<evidence type="ECO:0000256" key="1">
    <source>
        <dbReference type="SAM" id="MobiDB-lite"/>
    </source>
</evidence>
<evidence type="ECO:0000313" key="3">
    <source>
        <dbReference type="Proteomes" id="UP000772434"/>
    </source>
</evidence>
<dbReference type="EMBL" id="JADNRY010000793">
    <property type="protein sequence ID" value="KAF9026898.1"/>
    <property type="molecule type" value="Genomic_DNA"/>
</dbReference>
<feature type="compositionally biased region" description="Acidic residues" evidence="1">
    <location>
        <begin position="199"/>
        <end position="214"/>
    </location>
</feature>
<name>A0A9P5TWS8_9AGAR</name>
<comment type="caution">
    <text evidence="2">The sequence shown here is derived from an EMBL/GenBank/DDBJ whole genome shotgun (WGS) entry which is preliminary data.</text>
</comment>
<proteinExistence type="predicted"/>
<dbReference type="OrthoDB" id="2278929at2759"/>
<protein>
    <submittedName>
        <fullName evidence="2">Uncharacterized protein</fullName>
    </submittedName>
</protein>
<dbReference type="AlphaFoldDB" id="A0A9P5TWS8"/>
<feature type="region of interest" description="Disordered" evidence="1">
    <location>
        <begin position="194"/>
        <end position="214"/>
    </location>
</feature>
<accession>A0A9P5TWS8</accession>